<proteinExistence type="predicted"/>
<dbReference type="EMBL" id="JADPRT010000018">
    <property type="protein sequence ID" value="MBF9072739.1"/>
    <property type="molecule type" value="Genomic_DNA"/>
</dbReference>
<dbReference type="Proteomes" id="UP000657385">
    <property type="component" value="Unassembled WGS sequence"/>
</dbReference>
<sequence>MNLFDQGHGPRLSRRRLLTLAGGAVVATATSVGFAKSASAATASTTTDYGIDYSDASLTAGSVAAAGYGFVCRYLSWLPNPKVLTLSEAQALTAAGLGIVSNWESDGLQSWQSGVPADPYSQGAGHATEAQRQALANGMPSTRPIYFSIDFDLQPSMYSALGSYFDGVASVIGRSRTGAYAGYYVIQELFNSGKIAWGWQTYAWSGGNWDGRAQLRQVQNDITVAGHDADLDQAMAADFGQWGGKGGGGGGGVILPSWPNITDGMTGPSVQAAQYLLRYHGASITADGQFGPATLSATESFQSAHGLSVDGQIGPQTWSALIVQVQEGSSGDDVRAAQVELNRFGYGLTVDGSFGSGTDSAARAFQSAHGLGVDGQVGPQTWQMLVGTGSGASGGGTVAPPWPNVIDGDTGNNVQAAQYLLRYHGSSITADGQFGPATLSATESFQSAHGLGVDGQIGPQTWSALIVQVQEGSSGDDVRAAQVELNKFGYGLAVDGSFGSGTDSAARAFQSAHGLGVDGQVGPETWQMLVGS</sequence>
<organism evidence="3 4">
    <name type="scientific">Streptacidiphilus fuscans</name>
    <dbReference type="NCBI Taxonomy" id="2789292"/>
    <lineage>
        <taxon>Bacteria</taxon>
        <taxon>Bacillati</taxon>
        <taxon>Actinomycetota</taxon>
        <taxon>Actinomycetes</taxon>
        <taxon>Kitasatosporales</taxon>
        <taxon>Streptomycetaceae</taxon>
        <taxon>Streptacidiphilus</taxon>
    </lineage>
</organism>
<feature type="domain" description="Peptidoglycan binding-like" evidence="1">
    <location>
        <begin position="330"/>
        <end position="385"/>
    </location>
</feature>
<comment type="caution">
    <text evidence="3">The sequence shown here is derived from an EMBL/GenBank/DDBJ whole genome shotgun (WGS) entry which is preliminary data.</text>
</comment>
<dbReference type="InterPro" id="IPR006311">
    <property type="entry name" value="TAT_signal"/>
</dbReference>
<feature type="domain" description="Peptidoglycan binding-like" evidence="1">
    <location>
        <begin position="474"/>
        <end position="529"/>
    </location>
</feature>
<dbReference type="Pfam" id="PF08924">
    <property type="entry name" value="Rv2525c_GlyHyd-like"/>
    <property type="match status" value="1"/>
</dbReference>
<evidence type="ECO:0000259" key="1">
    <source>
        <dbReference type="Pfam" id="PF01471"/>
    </source>
</evidence>
<name>A0A931FJG8_9ACTN</name>
<dbReference type="AlphaFoldDB" id="A0A931FJG8"/>
<keyword evidence="4" id="KW-1185">Reference proteome</keyword>
<feature type="domain" description="Peptidoglycan binding-like" evidence="1">
    <location>
        <begin position="410"/>
        <end position="465"/>
    </location>
</feature>
<dbReference type="SUPFAM" id="SSF51445">
    <property type="entry name" value="(Trans)glycosidases"/>
    <property type="match status" value="1"/>
</dbReference>
<dbReference type="InterPro" id="IPR015020">
    <property type="entry name" value="Rv2525c-like_Glyco_Hydro-like"/>
</dbReference>
<dbReference type="InterPro" id="IPR036366">
    <property type="entry name" value="PGBDSf"/>
</dbReference>
<dbReference type="SUPFAM" id="SSF47090">
    <property type="entry name" value="PGBD-like"/>
    <property type="match status" value="4"/>
</dbReference>
<dbReference type="Pfam" id="PF01471">
    <property type="entry name" value="PG_binding_1"/>
    <property type="match status" value="4"/>
</dbReference>
<dbReference type="InterPro" id="IPR036365">
    <property type="entry name" value="PGBD-like_sf"/>
</dbReference>
<reference evidence="3" key="1">
    <citation type="submission" date="2020-11" db="EMBL/GenBank/DDBJ databases">
        <title>Isolation and identification of active actinomycetes.</title>
        <authorList>
            <person name="Yu B."/>
        </authorList>
    </citation>
    <scope>NUCLEOTIDE SEQUENCE</scope>
    <source>
        <strain evidence="3">NEAU-YB345</strain>
    </source>
</reference>
<dbReference type="Gene3D" id="3.20.20.80">
    <property type="entry name" value="Glycosidases"/>
    <property type="match status" value="1"/>
</dbReference>
<evidence type="ECO:0000313" key="4">
    <source>
        <dbReference type="Proteomes" id="UP000657385"/>
    </source>
</evidence>
<dbReference type="InterPro" id="IPR002477">
    <property type="entry name" value="Peptidoglycan-bd-like"/>
</dbReference>
<gene>
    <name evidence="3" type="ORF">I2501_32450</name>
</gene>
<feature type="domain" description="Rv2525c-like glycoside hydrolase-like" evidence="2">
    <location>
        <begin position="64"/>
        <end position="230"/>
    </location>
</feature>
<dbReference type="RefSeq" id="WP_196197899.1">
    <property type="nucleotide sequence ID" value="NZ_JADPRT010000018.1"/>
</dbReference>
<dbReference type="Gene3D" id="1.10.101.10">
    <property type="entry name" value="PGBD-like superfamily/PGBD"/>
    <property type="match status" value="4"/>
</dbReference>
<dbReference type="InterPro" id="IPR017853">
    <property type="entry name" value="GH"/>
</dbReference>
<protein>
    <submittedName>
        <fullName evidence="3">Peptidoglycan-binding protein</fullName>
    </submittedName>
</protein>
<dbReference type="PROSITE" id="PS51318">
    <property type="entry name" value="TAT"/>
    <property type="match status" value="1"/>
</dbReference>
<evidence type="ECO:0000259" key="2">
    <source>
        <dbReference type="Pfam" id="PF08924"/>
    </source>
</evidence>
<evidence type="ECO:0000313" key="3">
    <source>
        <dbReference type="EMBL" id="MBF9072739.1"/>
    </source>
</evidence>
<accession>A0A931FJG8</accession>
<feature type="domain" description="Peptidoglycan binding-like" evidence="1">
    <location>
        <begin position="266"/>
        <end position="321"/>
    </location>
</feature>